<feature type="binding site" evidence="18">
    <location>
        <begin position="106"/>
        <end position="110"/>
    </location>
    <ligand>
        <name>NAD(+)</name>
        <dbReference type="ChEBI" id="CHEBI:57540"/>
    </ligand>
</feature>
<comment type="catalytic activity">
    <reaction evidence="1 18">
        <text>7-phospho-2-dehydro-3-deoxy-D-arabino-heptonate = 3-dehydroquinate + phosphate</text>
        <dbReference type="Rhea" id="RHEA:21968"/>
        <dbReference type="ChEBI" id="CHEBI:32364"/>
        <dbReference type="ChEBI" id="CHEBI:43474"/>
        <dbReference type="ChEBI" id="CHEBI:58394"/>
        <dbReference type="EC" id="4.2.3.4"/>
    </reaction>
</comment>
<dbReference type="GO" id="GO:0009073">
    <property type="term" value="P:aromatic amino acid family biosynthetic process"/>
    <property type="evidence" value="ECO:0007669"/>
    <property type="project" value="UniProtKB-KW"/>
</dbReference>
<evidence type="ECO:0000256" key="7">
    <source>
        <dbReference type="ARBA" id="ARBA00013031"/>
    </source>
</evidence>
<evidence type="ECO:0000256" key="3">
    <source>
        <dbReference type="ARBA" id="ARBA00001947"/>
    </source>
</evidence>
<dbReference type="InterPro" id="IPR016037">
    <property type="entry name" value="DHQ_synth_AroB"/>
</dbReference>
<feature type="binding site" evidence="18">
    <location>
        <position position="242"/>
    </location>
    <ligand>
        <name>Zn(2+)</name>
        <dbReference type="ChEBI" id="CHEBI:29105"/>
    </ligand>
</feature>
<comment type="cofactor">
    <cofactor evidence="3">
        <name>Zn(2+)</name>
        <dbReference type="ChEBI" id="CHEBI:29105"/>
    </cofactor>
</comment>
<dbReference type="InterPro" id="IPR056179">
    <property type="entry name" value="DHQS_C"/>
</dbReference>
<dbReference type="GO" id="GO:0046872">
    <property type="term" value="F:metal ion binding"/>
    <property type="evidence" value="ECO:0007669"/>
    <property type="project" value="UniProtKB-KW"/>
</dbReference>
<comment type="function">
    <text evidence="18">Catalyzes the conversion of 3-deoxy-D-arabino-heptulosonate 7-phosphate (DAHP) to dehydroquinate (DHQ).</text>
</comment>
<evidence type="ECO:0000256" key="17">
    <source>
        <dbReference type="ARBA" id="ARBA00023285"/>
    </source>
</evidence>
<dbReference type="GO" id="GO:0000166">
    <property type="term" value="F:nucleotide binding"/>
    <property type="evidence" value="ECO:0007669"/>
    <property type="project" value="UniProtKB-KW"/>
</dbReference>
<feature type="domain" description="3-dehydroquinate synthase C-terminal" evidence="20">
    <location>
        <begin position="182"/>
        <end position="318"/>
    </location>
</feature>
<dbReference type="Gene3D" id="1.20.1090.10">
    <property type="entry name" value="Dehydroquinate synthase-like - alpha domain"/>
    <property type="match status" value="1"/>
</dbReference>
<evidence type="ECO:0000259" key="19">
    <source>
        <dbReference type="Pfam" id="PF01761"/>
    </source>
</evidence>
<dbReference type="PANTHER" id="PTHR43622:SF7">
    <property type="entry name" value="3-DEHYDROQUINATE SYNTHASE, CHLOROPLASTIC"/>
    <property type="match status" value="1"/>
</dbReference>
<dbReference type="SUPFAM" id="SSF56796">
    <property type="entry name" value="Dehydroquinate synthase-like"/>
    <property type="match status" value="1"/>
</dbReference>
<dbReference type="AlphaFoldDB" id="A0A926DCM4"/>
<evidence type="ECO:0000256" key="1">
    <source>
        <dbReference type="ARBA" id="ARBA00001393"/>
    </source>
</evidence>
<dbReference type="InterPro" id="IPR030960">
    <property type="entry name" value="DHQS/DOIS_N"/>
</dbReference>
<dbReference type="EMBL" id="JACRSP010000001">
    <property type="protein sequence ID" value="MBC8535417.1"/>
    <property type="molecule type" value="Genomic_DNA"/>
</dbReference>
<keyword evidence="11 18" id="KW-0479">Metal-binding</keyword>
<evidence type="ECO:0000256" key="13">
    <source>
        <dbReference type="ARBA" id="ARBA00022833"/>
    </source>
</evidence>
<feature type="binding site" evidence="18">
    <location>
        <position position="259"/>
    </location>
    <ligand>
        <name>Zn(2+)</name>
        <dbReference type="ChEBI" id="CHEBI:29105"/>
    </ligand>
</feature>
<keyword evidence="9 18" id="KW-0963">Cytoplasm</keyword>
<comment type="cofactor">
    <cofactor evidence="18">
        <name>Co(2+)</name>
        <dbReference type="ChEBI" id="CHEBI:48828"/>
    </cofactor>
    <cofactor evidence="18">
        <name>Zn(2+)</name>
        <dbReference type="ChEBI" id="CHEBI:29105"/>
    </cofactor>
    <text evidence="18">Binds 1 divalent metal cation per subunit. Can use either Co(2+) or Zn(2+).</text>
</comment>
<evidence type="ECO:0000256" key="8">
    <source>
        <dbReference type="ARBA" id="ARBA00017684"/>
    </source>
</evidence>
<organism evidence="21 22">
    <name type="scientific">Feifania hominis</name>
    <dbReference type="NCBI Taxonomy" id="2763660"/>
    <lineage>
        <taxon>Bacteria</taxon>
        <taxon>Bacillati</taxon>
        <taxon>Bacillota</taxon>
        <taxon>Clostridia</taxon>
        <taxon>Eubacteriales</taxon>
        <taxon>Feifaniaceae</taxon>
        <taxon>Feifania</taxon>
    </lineage>
</organism>
<comment type="pathway">
    <text evidence="5 18">Metabolic intermediate biosynthesis; chorismate biosynthesis; chorismate from D-erythrose 4-phosphate and phosphoenolpyruvate: step 2/7.</text>
</comment>
<evidence type="ECO:0000313" key="22">
    <source>
        <dbReference type="Proteomes" id="UP000620366"/>
    </source>
</evidence>
<dbReference type="PIRSF" id="PIRSF001455">
    <property type="entry name" value="DHQ_synth"/>
    <property type="match status" value="1"/>
</dbReference>
<keyword evidence="16 18" id="KW-0456">Lyase</keyword>
<dbReference type="InterPro" id="IPR050071">
    <property type="entry name" value="Dehydroquinate_synthase"/>
</dbReference>
<dbReference type="GO" id="GO:0008652">
    <property type="term" value="P:amino acid biosynthetic process"/>
    <property type="evidence" value="ECO:0007669"/>
    <property type="project" value="UniProtKB-KW"/>
</dbReference>
<evidence type="ECO:0000256" key="18">
    <source>
        <dbReference type="HAMAP-Rule" id="MF_00110"/>
    </source>
</evidence>
<reference evidence="21" key="1">
    <citation type="submission" date="2020-08" db="EMBL/GenBank/DDBJ databases">
        <title>Genome public.</title>
        <authorList>
            <person name="Liu C."/>
            <person name="Sun Q."/>
        </authorList>
    </citation>
    <scope>NUCLEOTIDE SEQUENCE</scope>
    <source>
        <strain evidence="21">BX7</strain>
    </source>
</reference>
<feature type="domain" description="3-dehydroquinate synthase N-terminal" evidence="19">
    <location>
        <begin position="69"/>
        <end position="177"/>
    </location>
</feature>
<evidence type="ECO:0000259" key="20">
    <source>
        <dbReference type="Pfam" id="PF24621"/>
    </source>
</evidence>
<dbReference type="GO" id="GO:0005737">
    <property type="term" value="C:cytoplasm"/>
    <property type="evidence" value="ECO:0007669"/>
    <property type="project" value="UniProtKB-SubCell"/>
</dbReference>
<keyword evidence="13 18" id="KW-0862">Zinc</keyword>
<feature type="binding site" evidence="18">
    <location>
        <position position="185"/>
    </location>
    <ligand>
        <name>Zn(2+)</name>
        <dbReference type="ChEBI" id="CHEBI:29105"/>
    </ligand>
</feature>
<dbReference type="GO" id="GO:0003856">
    <property type="term" value="F:3-dehydroquinate synthase activity"/>
    <property type="evidence" value="ECO:0007669"/>
    <property type="project" value="UniProtKB-UniRule"/>
</dbReference>
<evidence type="ECO:0000313" key="21">
    <source>
        <dbReference type="EMBL" id="MBC8535417.1"/>
    </source>
</evidence>
<gene>
    <name evidence="18 21" type="primary">aroB</name>
    <name evidence="21" type="ORF">H8695_01735</name>
</gene>
<dbReference type="Proteomes" id="UP000620366">
    <property type="component" value="Unassembled WGS sequence"/>
</dbReference>
<dbReference type="RefSeq" id="WP_249299144.1">
    <property type="nucleotide sequence ID" value="NZ_JACRSP010000001.1"/>
</dbReference>
<evidence type="ECO:0000256" key="2">
    <source>
        <dbReference type="ARBA" id="ARBA00001911"/>
    </source>
</evidence>
<name>A0A926DCM4_9FIRM</name>
<dbReference type="Pfam" id="PF24621">
    <property type="entry name" value="DHQS_C"/>
    <property type="match status" value="1"/>
</dbReference>
<comment type="cofactor">
    <cofactor evidence="2 18">
        <name>NAD(+)</name>
        <dbReference type="ChEBI" id="CHEBI:57540"/>
    </cofactor>
</comment>
<evidence type="ECO:0000256" key="15">
    <source>
        <dbReference type="ARBA" id="ARBA00023141"/>
    </source>
</evidence>
<comment type="caution">
    <text evidence="21">The sequence shown here is derived from an EMBL/GenBank/DDBJ whole genome shotgun (WGS) entry which is preliminary data.</text>
</comment>
<sequence length="352" mass="37433">MTTISCAGFDHPYEIIIESGCFARVAHTALPLVSGRRVAVVTDSNVAGLYAGGLLAGLEAAGFQTHLFVFPAGEQSKTLDTIGQLYRFLSENGLTRSDLLCALGGGVTGDMTGFASATYLRGIPYVQIPTTLLSQVDSSVGGKTGVDTPFGKNLVGAFHNPVAVLIDPELLTTLPRVFFEDGLGEVIKYAAIRDAAMEQLLLERPHGEALEALIARCVAIKRDVVEADPLDTGLRGILNFGHTLGHAEEKLSNFSGYTHGQAVAAGMVAAAAIGERLGVTEAGTRAQLVRLLERHNLPTALTHSADELFEAALHDKKNLSGSLSLILLRRFGEAVIHPIPVEDFHSLLRQCL</sequence>
<evidence type="ECO:0000256" key="11">
    <source>
        <dbReference type="ARBA" id="ARBA00022723"/>
    </source>
</evidence>
<feature type="binding site" evidence="18">
    <location>
        <position position="152"/>
    </location>
    <ligand>
        <name>NAD(+)</name>
        <dbReference type="ChEBI" id="CHEBI:57540"/>
    </ligand>
</feature>
<dbReference type="GO" id="GO:0009423">
    <property type="term" value="P:chorismate biosynthetic process"/>
    <property type="evidence" value="ECO:0007669"/>
    <property type="project" value="UniProtKB-UniRule"/>
</dbReference>
<dbReference type="CDD" id="cd08195">
    <property type="entry name" value="DHQS"/>
    <property type="match status" value="1"/>
</dbReference>
<feature type="binding site" evidence="18">
    <location>
        <begin position="130"/>
        <end position="131"/>
    </location>
    <ligand>
        <name>NAD(+)</name>
        <dbReference type="ChEBI" id="CHEBI:57540"/>
    </ligand>
</feature>
<dbReference type="PANTHER" id="PTHR43622">
    <property type="entry name" value="3-DEHYDROQUINATE SYNTHASE"/>
    <property type="match status" value="1"/>
</dbReference>
<dbReference type="Gene3D" id="3.40.50.1970">
    <property type="match status" value="1"/>
</dbReference>
<keyword evidence="10 18" id="KW-0028">Amino-acid biosynthesis</keyword>
<dbReference type="Pfam" id="PF01761">
    <property type="entry name" value="DHQ_synthase"/>
    <property type="match status" value="1"/>
</dbReference>
<evidence type="ECO:0000256" key="4">
    <source>
        <dbReference type="ARBA" id="ARBA00004496"/>
    </source>
</evidence>
<comment type="caution">
    <text evidence="18">Lacks conserved residue(s) required for the propagation of feature annotation.</text>
</comment>
<dbReference type="NCBIfam" id="TIGR01357">
    <property type="entry name" value="aroB"/>
    <property type="match status" value="1"/>
</dbReference>
<keyword evidence="14 18" id="KW-0520">NAD</keyword>
<evidence type="ECO:0000256" key="6">
    <source>
        <dbReference type="ARBA" id="ARBA00005412"/>
    </source>
</evidence>
<dbReference type="EC" id="4.2.3.4" evidence="7 18"/>
<keyword evidence="15 18" id="KW-0057">Aromatic amino acid biosynthesis</keyword>
<protein>
    <recommendedName>
        <fullName evidence="8 18">3-dehydroquinate synthase</fullName>
        <shortName evidence="18">DHQS</shortName>
        <ecNumber evidence="7 18">4.2.3.4</ecNumber>
    </recommendedName>
</protein>
<evidence type="ECO:0000256" key="14">
    <source>
        <dbReference type="ARBA" id="ARBA00023027"/>
    </source>
</evidence>
<proteinExistence type="inferred from homology"/>
<evidence type="ECO:0000256" key="16">
    <source>
        <dbReference type="ARBA" id="ARBA00023239"/>
    </source>
</evidence>
<keyword evidence="12 18" id="KW-0547">Nucleotide-binding</keyword>
<feature type="binding site" evidence="18">
    <location>
        <position position="143"/>
    </location>
    <ligand>
        <name>NAD(+)</name>
        <dbReference type="ChEBI" id="CHEBI:57540"/>
    </ligand>
</feature>
<keyword evidence="22" id="KW-1185">Reference proteome</keyword>
<keyword evidence="17 18" id="KW-0170">Cobalt</keyword>
<evidence type="ECO:0000256" key="12">
    <source>
        <dbReference type="ARBA" id="ARBA00022741"/>
    </source>
</evidence>
<dbReference type="HAMAP" id="MF_00110">
    <property type="entry name" value="DHQ_synthase"/>
    <property type="match status" value="1"/>
</dbReference>
<evidence type="ECO:0000256" key="5">
    <source>
        <dbReference type="ARBA" id="ARBA00004661"/>
    </source>
</evidence>
<evidence type="ECO:0000256" key="9">
    <source>
        <dbReference type="ARBA" id="ARBA00022490"/>
    </source>
</evidence>
<comment type="subcellular location">
    <subcellularLocation>
        <location evidence="4 18">Cytoplasm</location>
    </subcellularLocation>
</comment>
<accession>A0A926DCM4</accession>
<dbReference type="InterPro" id="IPR030963">
    <property type="entry name" value="DHQ_synth_fam"/>
</dbReference>
<evidence type="ECO:0000256" key="10">
    <source>
        <dbReference type="ARBA" id="ARBA00022605"/>
    </source>
</evidence>
<comment type="similarity">
    <text evidence="6 18">Belongs to the sugar phosphate cyclases superfamily. Dehydroquinate synthase family.</text>
</comment>
<dbReference type="FunFam" id="3.40.50.1970:FF:000007">
    <property type="entry name" value="Pentafunctional AROM polypeptide"/>
    <property type="match status" value="1"/>
</dbReference>